<evidence type="ECO:0000313" key="1">
    <source>
        <dbReference type="EMBL" id="KAL1268756.1"/>
    </source>
</evidence>
<protein>
    <submittedName>
        <fullName evidence="1">Uncharacterized protein</fullName>
    </submittedName>
</protein>
<proteinExistence type="predicted"/>
<evidence type="ECO:0000313" key="2">
    <source>
        <dbReference type="Proteomes" id="UP001558613"/>
    </source>
</evidence>
<gene>
    <name evidence="1" type="ORF">QQF64_034119</name>
</gene>
<dbReference type="Proteomes" id="UP001558613">
    <property type="component" value="Unassembled WGS sequence"/>
</dbReference>
<sequence>MKLISGCGSPNLTKRNKPSLLPWGSLMAKLDDVFLKEEKDRAYEAYSHFDGITKSAIRHGLPRRKKQTASTDGMYRTEVFIYEVSSKTDFRRKDDRLVKRNTSEPGHGIFHRTKITRKRKTERNVARWTTKATITRDKSTG</sequence>
<organism evidence="1 2">
    <name type="scientific">Cirrhinus molitorella</name>
    <name type="common">mud carp</name>
    <dbReference type="NCBI Taxonomy" id="172907"/>
    <lineage>
        <taxon>Eukaryota</taxon>
        <taxon>Metazoa</taxon>
        <taxon>Chordata</taxon>
        <taxon>Craniata</taxon>
        <taxon>Vertebrata</taxon>
        <taxon>Euteleostomi</taxon>
        <taxon>Actinopterygii</taxon>
        <taxon>Neopterygii</taxon>
        <taxon>Teleostei</taxon>
        <taxon>Ostariophysi</taxon>
        <taxon>Cypriniformes</taxon>
        <taxon>Cyprinidae</taxon>
        <taxon>Labeoninae</taxon>
        <taxon>Labeonini</taxon>
        <taxon>Cirrhinus</taxon>
    </lineage>
</organism>
<comment type="caution">
    <text evidence="1">The sequence shown here is derived from an EMBL/GenBank/DDBJ whole genome shotgun (WGS) entry which is preliminary data.</text>
</comment>
<dbReference type="EMBL" id="JAYMGO010000009">
    <property type="protein sequence ID" value="KAL1268756.1"/>
    <property type="molecule type" value="Genomic_DNA"/>
</dbReference>
<accession>A0ABR3MVY1</accession>
<keyword evidence="2" id="KW-1185">Reference proteome</keyword>
<reference evidence="1 2" key="1">
    <citation type="submission" date="2023-09" db="EMBL/GenBank/DDBJ databases">
        <authorList>
            <person name="Wang M."/>
        </authorList>
    </citation>
    <scope>NUCLEOTIDE SEQUENCE [LARGE SCALE GENOMIC DNA]</scope>
    <source>
        <strain evidence="1">GT-2023</strain>
        <tissue evidence="1">Liver</tissue>
    </source>
</reference>
<name>A0ABR3MVY1_9TELE</name>